<evidence type="ECO:0000256" key="2">
    <source>
        <dbReference type="ARBA" id="ARBA00022692"/>
    </source>
</evidence>
<sequence length="358" mass="39607">MEQQLQHEDAIVLEKTAPASGDEAPALPLAGPWRRWFARLFDLWWEVVLIGFLGGFVFGQVSADLLRWLESPIGGKLFGLACVPLALLFDAGLMAALGNTPGKALLGMRVGLVDGRTPGFFQLCRRNLGVWVAGFGLGLPLINLLTMARQYRKLREGEQASYDEDSFRVRARPIGWIRRAGFFAAFLVLFAAMVALEHWDREDTRKTAARNAGPSFQWTNPGTGRTVSVAPQWGYQQTEADDGTVLHQFTQYSEHAVVILSSEDAGDMSLPEYARAWTDTVSDSFKVPAGSFGTFRGMPSWTASGKRRDDATRIQVRLVLMDGQVWRVMAIQSPPVDYTADLVDVLAGRLWDTVLTVP</sequence>
<keyword evidence="4 5" id="KW-0472">Membrane</keyword>
<evidence type="ECO:0000259" key="6">
    <source>
        <dbReference type="Pfam" id="PF06271"/>
    </source>
</evidence>
<keyword evidence="2 5" id="KW-0812">Transmembrane</keyword>
<evidence type="ECO:0000256" key="5">
    <source>
        <dbReference type="SAM" id="Phobius"/>
    </source>
</evidence>
<dbReference type="EMBL" id="JANUHA010000006">
    <property type="protein sequence ID" value="MCS0596842.1"/>
    <property type="molecule type" value="Genomic_DNA"/>
</dbReference>
<accession>A0ABT2AKR6</accession>
<feature type="transmembrane region" description="Helical" evidence="5">
    <location>
        <begin position="77"/>
        <end position="98"/>
    </location>
</feature>
<protein>
    <submittedName>
        <fullName evidence="7">RDD family protein</fullName>
    </submittedName>
</protein>
<feature type="domain" description="RDD" evidence="6">
    <location>
        <begin position="29"/>
        <end position="150"/>
    </location>
</feature>
<keyword evidence="8" id="KW-1185">Reference proteome</keyword>
<comment type="caution">
    <text evidence="7">The sequence shown here is derived from an EMBL/GenBank/DDBJ whole genome shotgun (WGS) entry which is preliminary data.</text>
</comment>
<dbReference type="RefSeq" id="WP_258827875.1">
    <property type="nucleotide sequence ID" value="NZ_JANUHA010000006.1"/>
</dbReference>
<organism evidence="7 8">
    <name type="scientific">Massilia agri</name>
    <dbReference type="NCBI Taxonomy" id="1886785"/>
    <lineage>
        <taxon>Bacteria</taxon>
        <taxon>Pseudomonadati</taxon>
        <taxon>Pseudomonadota</taxon>
        <taxon>Betaproteobacteria</taxon>
        <taxon>Burkholderiales</taxon>
        <taxon>Oxalobacteraceae</taxon>
        <taxon>Telluria group</taxon>
        <taxon>Massilia</taxon>
    </lineage>
</organism>
<keyword evidence="3 5" id="KW-1133">Transmembrane helix</keyword>
<evidence type="ECO:0000256" key="3">
    <source>
        <dbReference type="ARBA" id="ARBA00022989"/>
    </source>
</evidence>
<name>A0ABT2AKR6_9BURK</name>
<evidence type="ECO:0000256" key="1">
    <source>
        <dbReference type="ARBA" id="ARBA00004141"/>
    </source>
</evidence>
<evidence type="ECO:0000313" key="8">
    <source>
        <dbReference type="Proteomes" id="UP001206572"/>
    </source>
</evidence>
<reference evidence="7 8" key="1">
    <citation type="submission" date="2022-08" db="EMBL/GenBank/DDBJ databases">
        <title>Reclassification of Massilia species as members of the genera Telluria, Duganella, Pseudoduganella, Mokoshia gen. nov. and Zemynaea gen. nov. using orthogonal and non-orthogonal genome-based approaches.</title>
        <authorList>
            <person name="Bowman J.P."/>
        </authorList>
    </citation>
    <scope>NUCLEOTIDE SEQUENCE [LARGE SCALE GENOMIC DNA]</scope>
    <source>
        <strain evidence="7 8">JCM 31661</strain>
    </source>
</reference>
<evidence type="ECO:0000256" key="4">
    <source>
        <dbReference type="ARBA" id="ARBA00023136"/>
    </source>
</evidence>
<feature type="transmembrane region" description="Helical" evidence="5">
    <location>
        <begin position="43"/>
        <end position="65"/>
    </location>
</feature>
<dbReference type="InterPro" id="IPR010432">
    <property type="entry name" value="RDD"/>
</dbReference>
<dbReference type="Pfam" id="PF06271">
    <property type="entry name" value="RDD"/>
    <property type="match status" value="1"/>
</dbReference>
<dbReference type="Proteomes" id="UP001206572">
    <property type="component" value="Unassembled WGS sequence"/>
</dbReference>
<comment type="subcellular location">
    <subcellularLocation>
        <location evidence="1">Membrane</location>
        <topology evidence="1">Multi-pass membrane protein</topology>
    </subcellularLocation>
</comment>
<proteinExistence type="predicted"/>
<feature type="transmembrane region" description="Helical" evidence="5">
    <location>
        <begin position="128"/>
        <end position="146"/>
    </location>
</feature>
<gene>
    <name evidence="7" type="ORF">NX780_10815</name>
</gene>
<evidence type="ECO:0000313" key="7">
    <source>
        <dbReference type="EMBL" id="MCS0596842.1"/>
    </source>
</evidence>
<feature type="transmembrane region" description="Helical" evidence="5">
    <location>
        <begin position="176"/>
        <end position="196"/>
    </location>
</feature>